<feature type="transmembrane region" description="Helical" evidence="1">
    <location>
        <begin position="168"/>
        <end position="189"/>
    </location>
</feature>
<feature type="transmembrane region" description="Helical" evidence="1">
    <location>
        <begin position="318"/>
        <end position="337"/>
    </location>
</feature>
<evidence type="ECO:0000256" key="1">
    <source>
        <dbReference type="SAM" id="Phobius"/>
    </source>
</evidence>
<evidence type="ECO:0008006" key="3">
    <source>
        <dbReference type="Google" id="ProtNLM"/>
    </source>
</evidence>
<feature type="transmembrane region" description="Helical" evidence="1">
    <location>
        <begin position="272"/>
        <end position="298"/>
    </location>
</feature>
<keyword evidence="1" id="KW-0812">Transmembrane</keyword>
<dbReference type="GO" id="GO:0016758">
    <property type="term" value="F:hexosyltransferase activity"/>
    <property type="evidence" value="ECO:0007669"/>
    <property type="project" value="InterPro"/>
</dbReference>
<feature type="transmembrane region" description="Helical" evidence="1">
    <location>
        <begin position="399"/>
        <end position="418"/>
    </location>
</feature>
<gene>
    <name evidence="2" type="ORF">AVDCRST_MAG75-308</name>
</gene>
<proteinExistence type="predicted"/>
<evidence type="ECO:0000313" key="2">
    <source>
        <dbReference type="EMBL" id="CAA9373516.1"/>
    </source>
</evidence>
<dbReference type="EMBL" id="CADCUO010000020">
    <property type="protein sequence ID" value="CAA9373516.1"/>
    <property type="molecule type" value="Genomic_DNA"/>
</dbReference>
<feature type="transmembrane region" description="Helical" evidence="1">
    <location>
        <begin position="42"/>
        <end position="60"/>
    </location>
</feature>
<feature type="transmembrane region" description="Helical" evidence="1">
    <location>
        <begin position="67"/>
        <end position="89"/>
    </location>
</feature>
<organism evidence="2">
    <name type="scientific">uncultured Propionibacteriaceae bacterium</name>
    <dbReference type="NCBI Taxonomy" id="257457"/>
    <lineage>
        <taxon>Bacteria</taxon>
        <taxon>Bacillati</taxon>
        <taxon>Actinomycetota</taxon>
        <taxon>Actinomycetes</taxon>
        <taxon>Propionibacteriales</taxon>
        <taxon>Propionibacteriaceae</taxon>
        <taxon>environmental samples</taxon>
    </lineage>
</organism>
<feature type="transmembrane region" description="Helical" evidence="1">
    <location>
        <begin position="18"/>
        <end position="36"/>
    </location>
</feature>
<name>A0A6J4MZW3_9ACTN</name>
<keyword evidence="1" id="KW-1133">Transmembrane helix</keyword>
<dbReference type="AlphaFoldDB" id="A0A6J4MZW3"/>
<feature type="transmembrane region" description="Helical" evidence="1">
    <location>
        <begin position="235"/>
        <end position="260"/>
    </location>
</feature>
<reference evidence="2" key="1">
    <citation type="submission" date="2020-02" db="EMBL/GenBank/DDBJ databases">
        <authorList>
            <person name="Meier V. D."/>
        </authorList>
    </citation>
    <scope>NUCLEOTIDE SEQUENCE</scope>
    <source>
        <strain evidence="2">AVDCRST_MAG75</strain>
    </source>
</reference>
<sequence>MVGVHEASPARPRTSSRLLVGVLVLLTANVAMLISVAHFGNFGRHILTLILLFAALAYWLRREASSLPLWAIVGVTAAVQLPGVFVHPLTSDDAYRYVWDGRVQLAGINPYRYVPLDPALAHLRDPVLFPADRMTRINRPSVPTIYPPFAQLWFAAVAFVTPWSWGTFGVQLGAGAAVTATTGMLARFLGDRRGWALLYGGCPAVMVEAANGAHLDAITALLVIGLGWCAVAHRFWLAGVFLGAAAGIKLVPLLLVPVFLRRGRWRTSLTALSVVIAGYIPHLLLVGGLVVGFLPGYWREEGYDGARRFALLLWLPEAWRTAVALIIAGLLAGYAFWRSRHEPVLVTCCWLYGCSFLVATPIYAWYALPFVVLVIMAGRLEWLSVWAATYVAFVFDREVFIQSCGYAAALLCVAAVGWRRHRGNKTAPQPVLDRSAQ</sequence>
<feature type="transmembrane region" description="Helical" evidence="1">
    <location>
        <begin position="349"/>
        <end position="379"/>
    </location>
</feature>
<dbReference type="GO" id="GO:0005886">
    <property type="term" value="C:plasma membrane"/>
    <property type="evidence" value="ECO:0007669"/>
    <property type="project" value="UniProtKB-SubCell"/>
</dbReference>
<protein>
    <recommendedName>
        <fullName evidence="3">DUF2029 domain-containing protein</fullName>
    </recommendedName>
</protein>
<accession>A0A6J4MZW3</accession>
<dbReference type="Pfam" id="PF26314">
    <property type="entry name" value="MptA_B_family"/>
    <property type="match status" value="1"/>
</dbReference>
<keyword evidence="1" id="KW-0472">Membrane</keyword>